<dbReference type="Proteomes" id="UP000267268">
    <property type="component" value="Chromosome 1"/>
</dbReference>
<dbReference type="EMBL" id="CP034562">
    <property type="protein sequence ID" value="AZQ64208.1"/>
    <property type="molecule type" value="Genomic_DNA"/>
</dbReference>
<keyword evidence="5" id="KW-1185">Reference proteome</keyword>
<proteinExistence type="predicted"/>
<evidence type="ECO:0000256" key="1">
    <source>
        <dbReference type="ARBA" id="ARBA00022729"/>
    </source>
</evidence>
<organism evidence="4 5">
    <name type="scientific">Flammeovirga pectinis</name>
    <dbReference type="NCBI Taxonomy" id="2494373"/>
    <lineage>
        <taxon>Bacteria</taxon>
        <taxon>Pseudomonadati</taxon>
        <taxon>Bacteroidota</taxon>
        <taxon>Cytophagia</taxon>
        <taxon>Cytophagales</taxon>
        <taxon>Flammeovirgaceae</taxon>
        <taxon>Flammeovirga</taxon>
    </lineage>
</organism>
<evidence type="ECO:0000313" key="4">
    <source>
        <dbReference type="EMBL" id="AZQ64208.1"/>
    </source>
</evidence>
<dbReference type="InterPro" id="IPR027385">
    <property type="entry name" value="Beta-barrel_OMP"/>
</dbReference>
<name>A0A3Q9FP08_9BACT</name>
<protein>
    <recommendedName>
        <fullName evidence="3">Outer membrane protein beta-barrel domain-containing protein</fullName>
    </recommendedName>
</protein>
<reference evidence="4 5" key="1">
    <citation type="submission" date="2018-12" db="EMBL/GenBank/DDBJ databases">
        <title>Flammeovirga pectinis sp. nov., isolated from the gut of the Korean scallop, Patinopecten yessoensis.</title>
        <authorList>
            <person name="Bae J.-W."/>
            <person name="Jeong Y.-S."/>
            <person name="Kang W."/>
        </authorList>
    </citation>
    <scope>NUCLEOTIDE SEQUENCE [LARGE SCALE GENOMIC DNA]</scope>
    <source>
        <strain evidence="4 5">L12M1</strain>
    </source>
</reference>
<evidence type="ECO:0000259" key="3">
    <source>
        <dbReference type="Pfam" id="PF13505"/>
    </source>
</evidence>
<dbReference type="AlphaFoldDB" id="A0A3Q9FP08"/>
<dbReference type="Gene3D" id="2.40.160.20">
    <property type="match status" value="1"/>
</dbReference>
<keyword evidence="2" id="KW-1133">Transmembrane helix</keyword>
<dbReference type="SUPFAM" id="SSF56925">
    <property type="entry name" value="OMPA-like"/>
    <property type="match status" value="1"/>
</dbReference>
<dbReference type="InterPro" id="IPR011250">
    <property type="entry name" value="OMP/PagP_B-barrel"/>
</dbReference>
<keyword evidence="2" id="KW-0472">Membrane</keyword>
<dbReference type="RefSeq" id="WP_126617667.1">
    <property type="nucleotide sequence ID" value="NZ_CP034562.1"/>
</dbReference>
<sequence>MQKKEDNYGDFEKVWQDAFQNESVSPPADLWDSIEEDIDGFNKKKSYHTFLRSVAAMITIGLLTSFLVKYDMPRGESFANNKVTINDKKIETASVLPIHILEGTPSSKKMLVDNISKIDLVARNNELPSRRVVTDKKVINNEESSSKYVYHELGRVDREKSEVNNNLNFISSYNQNLISAGTLSGNKRKKQTYIGLEIEMQSIDPNLKVNDQLISNTTIAPVIGIEGGIKFNKGHFLALGVKFTDLVFTTNSNDNSGEIAQKILSVPVKVGYAFDKNKWSLGIHAAAITNVMLQHKATNDTLIDSSDLSTVSLTAQVGAEFNYKLSDKYSVKLGTSYGVSLTDQSTAEDISLTPKAYSISMGVKYNII</sequence>
<feature type="domain" description="Outer membrane protein beta-barrel" evidence="3">
    <location>
        <begin position="189"/>
        <end position="366"/>
    </location>
</feature>
<evidence type="ECO:0000313" key="5">
    <source>
        <dbReference type="Proteomes" id="UP000267268"/>
    </source>
</evidence>
<accession>A0A3Q9FP08</accession>
<keyword evidence="2" id="KW-0812">Transmembrane</keyword>
<dbReference type="KEGG" id="fll:EI427_18840"/>
<feature type="transmembrane region" description="Helical" evidence="2">
    <location>
        <begin position="50"/>
        <end position="68"/>
    </location>
</feature>
<dbReference type="OrthoDB" id="975478at2"/>
<keyword evidence="1" id="KW-0732">Signal</keyword>
<dbReference type="Pfam" id="PF13505">
    <property type="entry name" value="OMP_b-brl"/>
    <property type="match status" value="1"/>
</dbReference>
<gene>
    <name evidence="4" type="ORF">EI427_18840</name>
</gene>
<evidence type="ECO:0000256" key="2">
    <source>
        <dbReference type="SAM" id="Phobius"/>
    </source>
</evidence>